<evidence type="ECO:0000256" key="3">
    <source>
        <dbReference type="ARBA" id="ARBA00022946"/>
    </source>
</evidence>
<dbReference type="STRING" id="1088818.A0A2I0A721"/>
<sequence length="141" mass="15823">MGVIEFEEDLEERRSRALLRFLNSSDSSVIILRCSPDPPSFSTRAVENSSSKLPFTVLYVMNAVRLSVEKATHTARYISGIKSPSKPNSVIQFLKQSGFGDAQIKTVVFQRPPILRSDVERTLKPKMKTLLVFAFSESDLV</sequence>
<evidence type="ECO:0000313" key="5">
    <source>
        <dbReference type="Proteomes" id="UP000236161"/>
    </source>
</evidence>
<accession>A0A2I0A721</accession>
<proteinExistence type="inferred from homology"/>
<reference evidence="4 5" key="1">
    <citation type="journal article" date="2017" name="Nature">
        <title>The Apostasia genome and the evolution of orchids.</title>
        <authorList>
            <person name="Zhang G.Q."/>
            <person name="Liu K.W."/>
            <person name="Li Z."/>
            <person name="Lohaus R."/>
            <person name="Hsiao Y.Y."/>
            <person name="Niu S.C."/>
            <person name="Wang J.Y."/>
            <person name="Lin Y.C."/>
            <person name="Xu Q."/>
            <person name="Chen L.J."/>
            <person name="Yoshida K."/>
            <person name="Fujiwara S."/>
            <person name="Wang Z.W."/>
            <person name="Zhang Y.Q."/>
            <person name="Mitsuda N."/>
            <person name="Wang M."/>
            <person name="Liu G.H."/>
            <person name="Pecoraro L."/>
            <person name="Huang H.X."/>
            <person name="Xiao X.J."/>
            <person name="Lin M."/>
            <person name="Wu X.Y."/>
            <person name="Wu W.L."/>
            <person name="Chen Y.Y."/>
            <person name="Chang S.B."/>
            <person name="Sakamoto S."/>
            <person name="Ohme-Takagi M."/>
            <person name="Yagi M."/>
            <person name="Zeng S.J."/>
            <person name="Shen C.Y."/>
            <person name="Yeh C.M."/>
            <person name="Luo Y.B."/>
            <person name="Tsai W.C."/>
            <person name="Van de Peer Y."/>
            <person name="Liu Z.J."/>
        </authorList>
    </citation>
    <scope>NUCLEOTIDE SEQUENCE [LARGE SCALE GENOMIC DNA]</scope>
    <source>
        <strain evidence="5">cv. Shenzhen</strain>
        <tissue evidence="4">Stem</tissue>
    </source>
</reference>
<keyword evidence="2" id="KW-0806">Transcription termination</keyword>
<dbReference type="AlphaFoldDB" id="A0A2I0A721"/>
<dbReference type="InterPro" id="IPR038538">
    <property type="entry name" value="MTERF_sf"/>
</dbReference>
<evidence type="ECO:0000256" key="1">
    <source>
        <dbReference type="ARBA" id="ARBA00007692"/>
    </source>
</evidence>
<keyword evidence="2" id="KW-0804">Transcription</keyword>
<dbReference type="GO" id="GO:0006353">
    <property type="term" value="P:DNA-templated transcription termination"/>
    <property type="evidence" value="ECO:0007669"/>
    <property type="project" value="UniProtKB-KW"/>
</dbReference>
<evidence type="ECO:0000256" key="2">
    <source>
        <dbReference type="ARBA" id="ARBA00022472"/>
    </source>
</evidence>
<keyword evidence="5" id="KW-1185">Reference proteome</keyword>
<organism evidence="4 5">
    <name type="scientific">Apostasia shenzhenica</name>
    <dbReference type="NCBI Taxonomy" id="1088818"/>
    <lineage>
        <taxon>Eukaryota</taxon>
        <taxon>Viridiplantae</taxon>
        <taxon>Streptophyta</taxon>
        <taxon>Embryophyta</taxon>
        <taxon>Tracheophyta</taxon>
        <taxon>Spermatophyta</taxon>
        <taxon>Magnoliopsida</taxon>
        <taxon>Liliopsida</taxon>
        <taxon>Asparagales</taxon>
        <taxon>Orchidaceae</taxon>
        <taxon>Apostasioideae</taxon>
        <taxon>Apostasia</taxon>
    </lineage>
</organism>
<dbReference type="Proteomes" id="UP000236161">
    <property type="component" value="Unassembled WGS sequence"/>
</dbReference>
<dbReference type="Gene3D" id="1.25.70.10">
    <property type="entry name" value="Transcription termination factor 3, mitochondrial"/>
    <property type="match status" value="1"/>
</dbReference>
<dbReference type="OrthoDB" id="912701at2759"/>
<dbReference type="GO" id="GO:0003676">
    <property type="term" value="F:nucleic acid binding"/>
    <property type="evidence" value="ECO:0007669"/>
    <property type="project" value="InterPro"/>
</dbReference>
<dbReference type="InterPro" id="IPR003690">
    <property type="entry name" value="MTERF"/>
</dbReference>
<dbReference type="Pfam" id="PF02536">
    <property type="entry name" value="mTERF"/>
    <property type="match status" value="1"/>
</dbReference>
<keyword evidence="3" id="KW-0809">Transit peptide</keyword>
<comment type="similarity">
    <text evidence="1">Belongs to the mTERF family.</text>
</comment>
<dbReference type="EMBL" id="KZ452013">
    <property type="protein sequence ID" value="PKA51337.1"/>
    <property type="molecule type" value="Genomic_DNA"/>
</dbReference>
<evidence type="ECO:0000313" key="4">
    <source>
        <dbReference type="EMBL" id="PKA51337.1"/>
    </source>
</evidence>
<protein>
    <submittedName>
        <fullName evidence="4">Uncharacterized protein</fullName>
    </submittedName>
</protein>
<keyword evidence="2" id="KW-0805">Transcription regulation</keyword>
<name>A0A2I0A721_9ASPA</name>
<gene>
    <name evidence="4" type="ORF">AXF42_Ash002701</name>
</gene>